<dbReference type="PANTHER" id="PTHR43722">
    <property type="entry name" value="PROLINE IMINOPEPTIDASE"/>
    <property type="match status" value="1"/>
</dbReference>
<keyword evidence="16" id="KW-1185">Reference proteome</keyword>
<dbReference type="RefSeq" id="WP_142928406.1">
    <property type="nucleotide sequence ID" value="NZ_ML660098.1"/>
</dbReference>
<dbReference type="InterPro" id="IPR002410">
    <property type="entry name" value="Peptidase_S33"/>
</dbReference>
<evidence type="ECO:0000256" key="9">
    <source>
        <dbReference type="ARBA" id="ARBA00022801"/>
    </source>
</evidence>
<dbReference type="PRINTS" id="PR00111">
    <property type="entry name" value="ABHYDROLASE"/>
</dbReference>
<reference evidence="15 16" key="1">
    <citation type="submission" date="2019-06" db="EMBL/GenBank/DDBJ databases">
        <title>Whole genome sequence for Cellvibrionaceae sp. R142.</title>
        <authorList>
            <person name="Wang G."/>
        </authorList>
    </citation>
    <scope>NUCLEOTIDE SEQUENCE [LARGE SCALE GENOMIC DNA]</scope>
    <source>
        <strain evidence="15 16">R142</strain>
    </source>
</reference>
<keyword evidence="8 11" id="KW-0645">Protease</keyword>
<comment type="catalytic activity">
    <reaction evidence="1 11 13">
        <text>Release of N-terminal proline from a peptide.</text>
        <dbReference type="EC" id="3.4.11.5"/>
    </reaction>
</comment>
<dbReference type="GO" id="GO:0005737">
    <property type="term" value="C:cytoplasm"/>
    <property type="evidence" value="ECO:0007669"/>
    <property type="project" value="UniProtKB-SubCell"/>
</dbReference>
<evidence type="ECO:0000256" key="7">
    <source>
        <dbReference type="ARBA" id="ARBA00022490"/>
    </source>
</evidence>
<evidence type="ECO:0000256" key="5">
    <source>
        <dbReference type="ARBA" id="ARBA00021843"/>
    </source>
</evidence>
<evidence type="ECO:0000313" key="16">
    <source>
        <dbReference type="Proteomes" id="UP000319732"/>
    </source>
</evidence>
<evidence type="ECO:0000256" key="8">
    <source>
        <dbReference type="ARBA" id="ARBA00022670"/>
    </source>
</evidence>
<keyword evidence="6 11" id="KW-0031">Aminopeptidase</keyword>
<evidence type="ECO:0000256" key="13">
    <source>
        <dbReference type="RuleBase" id="RU003421"/>
    </source>
</evidence>
<evidence type="ECO:0000256" key="12">
    <source>
        <dbReference type="PIRSR" id="PIRSR006431-1"/>
    </source>
</evidence>
<comment type="subcellular location">
    <subcellularLocation>
        <location evidence="2 11">Cytoplasm</location>
    </subcellularLocation>
</comment>
<feature type="active site" description="Nucleophile" evidence="12">
    <location>
        <position position="110"/>
    </location>
</feature>
<sequence length="325" mass="36710">MLILYPDIKPYKTQRVKVDDIHEIYVEESGNPEGIPVLFVHGGPGAGCSRQDRCFFDPQRYHIILFDQRGSGKSTPHAELKGNTTANLVSDIEQIREHLAIDKWILFGGSWGSTLSLVYAETYPERVLGLILRGVFLCRERDITWFYQDGASRIFPDYWEDFVYPIPAVEREDLLGAYYKRLTGTNELAKMAAAKAWSLWEGHCATLRPSHDVVESFSDPHMAMALARIEAHYFVNSGFLQPDQIMGNVASLEGIPGIIVHGRYDMVCSLDNAFELHRRWHDSELHIIRDAGHASREPGIVDALIRATRDMAKRFEGDYPTGAGA</sequence>
<evidence type="ECO:0000256" key="2">
    <source>
        <dbReference type="ARBA" id="ARBA00004496"/>
    </source>
</evidence>
<evidence type="ECO:0000256" key="6">
    <source>
        <dbReference type="ARBA" id="ARBA00022438"/>
    </source>
</evidence>
<dbReference type="NCBIfam" id="TIGR01249">
    <property type="entry name" value="pro_imino_pep_1"/>
    <property type="match status" value="1"/>
</dbReference>
<evidence type="ECO:0000256" key="1">
    <source>
        <dbReference type="ARBA" id="ARBA00001585"/>
    </source>
</evidence>
<dbReference type="AlphaFoldDB" id="A0A545T618"/>
<keyword evidence="7 11" id="KW-0963">Cytoplasm</keyword>
<dbReference type="GO" id="GO:0004177">
    <property type="term" value="F:aminopeptidase activity"/>
    <property type="evidence" value="ECO:0007669"/>
    <property type="project" value="UniProtKB-UniRule"/>
</dbReference>
<dbReference type="InterPro" id="IPR000073">
    <property type="entry name" value="AB_hydrolase_1"/>
</dbReference>
<organism evidence="15 16">
    <name type="scientific">Exilibacterium tricleocarpae</name>
    <dbReference type="NCBI Taxonomy" id="2591008"/>
    <lineage>
        <taxon>Bacteria</taxon>
        <taxon>Pseudomonadati</taxon>
        <taxon>Pseudomonadota</taxon>
        <taxon>Gammaproteobacteria</taxon>
        <taxon>Cellvibrionales</taxon>
        <taxon>Cellvibrionaceae</taxon>
        <taxon>Exilibacterium</taxon>
    </lineage>
</organism>
<comment type="caution">
    <text evidence="15">The sequence shown here is derived from an EMBL/GenBank/DDBJ whole genome shotgun (WGS) entry which is preliminary data.</text>
</comment>
<feature type="active site" evidence="12">
    <location>
        <position position="265"/>
    </location>
</feature>
<dbReference type="GO" id="GO:0006508">
    <property type="term" value="P:proteolysis"/>
    <property type="evidence" value="ECO:0007669"/>
    <property type="project" value="UniProtKB-KW"/>
</dbReference>
<dbReference type="PIRSF" id="PIRSF006431">
    <property type="entry name" value="Pept_S33"/>
    <property type="match status" value="1"/>
</dbReference>
<evidence type="ECO:0000256" key="3">
    <source>
        <dbReference type="ARBA" id="ARBA00010088"/>
    </source>
</evidence>
<dbReference type="InterPro" id="IPR029058">
    <property type="entry name" value="AB_hydrolase_fold"/>
</dbReference>
<evidence type="ECO:0000313" key="15">
    <source>
        <dbReference type="EMBL" id="TQV72676.1"/>
    </source>
</evidence>
<dbReference type="Pfam" id="PF00561">
    <property type="entry name" value="Abhydrolase_1"/>
    <property type="match status" value="1"/>
</dbReference>
<evidence type="ECO:0000256" key="10">
    <source>
        <dbReference type="ARBA" id="ARBA00029605"/>
    </source>
</evidence>
<dbReference type="InterPro" id="IPR005944">
    <property type="entry name" value="Pro_iminopeptidase"/>
</dbReference>
<dbReference type="EC" id="3.4.11.5" evidence="4 11"/>
<gene>
    <name evidence="15" type="primary">pip</name>
    <name evidence="15" type="ORF">FKG94_18480</name>
</gene>
<protein>
    <recommendedName>
        <fullName evidence="5 11">Proline iminopeptidase</fullName>
        <shortName evidence="11">PIP</shortName>
        <ecNumber evidence="4 11">3.4.11.5</ecNumber>
    </recommendedName>
    <alternativeName>
        <fullName evidence="10 11">Prolyl aminopeptidase</fullName>
    </alternativeName>
</protein>
<dbReference type="Proteomes" id="UP000319732">
    <property type="component" value="Unassembled WGS sequence"/>
</dbReference>
<dbReference type="OrthoDB" id="9796770at2"/>
<dbReference type="EMBL" id="VHSG01000019">
    <property type="protein sequence ID" value="TQV72676.1"/>
    <property type="molecule type" value="Genomic_DNA"/>
</dbReference>
<comment type="similarity">
    <text evidence="3 11 13">Belongs to the peptidase S33 family.</text>
</comment>
<name>A0A545T618_9GAMM</name>
<dbReference type="PANTHER" id="PTHR43722:SF1">
    <property type="entry name" value="PROLINE IMINOPEPTIDASE"/>
    <property type="match status" value="1"/>
</dbReference>
<dbReference type="SUPFAM" id="SSF53474">
    <property type="entry name" value="alpha/beta-Hydrolases"/>
    <property type="match status" value="1"/>
</dbReference>
<feature type="active site" description="Proton donor" evidence="12">
    <location>
        <position position="293"/>
    </location>
</feature>
<feature type="domain" description="AB hydrolase-1" evidence="14">
    <location>
        <begin position="36"/>
        <end position="294"/>
    </location>
</feature>
<accession>A0A545T618</accession>
<evidence type="ECO:0000256" key="11">
    <source>
        <dbReference type="PIRNR" id="PIRNR006431"/>
    </source>
</evidence>
<evidence type="ECO:0000256" key="4">
    <source>
        <dbReference type="ARBA" id="ARBA00012568"/>
    </source>
</evidence>
<dbReference type="Gene3D" id="3.40.50.1820">
    <property type="entry name" value="alpha/beta hydrolase"/>
    <property type="match status" value="1"/>
</dbReference>
<dbReference type="PRINTS" id="PR00793">
    <property type="entry name" value="PROAMNOPTASE"/>
</dbReference>
<proteinExistence type="inferred from homology"/>
<evidence type="ECO:0000259" key="14">
    <source>
        <dbReference type="Pfam" id="PF00561"/>
    </source>
</evidence>
<keyword evidence="9 11" id="KW-0378">Hydrolase</keyword>